<keyword evidence="3" id="KW-1185">Reference proteome</keyword>
<dbReference type="OrthoDB" id="10622064at2759"/>
<feature type="compositionally biased region" description="Basic residues" evidence="1">
    <location>
        <begin position="106"/>
        <end position="122"/>
    </location>
</feature>
<organism evidence="2 3">
    <name type="scientific">Acanthosepion pharaonis</name>
    <name type="common">Pharaoh cuttlefish</name>
    <name type="synonym">Sepia pharaonis</name>
    <dbReference type="NCBI Taxonomy" id="158019"/>
    <lineage>
        <taxon>Eukaryota</taxon>
        <taxon>Metazoa</taxon>
        <taxon>Spiralia</taxon>
        <taxon>Lophotrochozoa</taxon>
        <taxon>Mollusca</taxon>
        <taxon>Cephalopoda</taxon>
        <taxon>Coleoidea</taxon>
        <taxon>Decapodiformes</taxon>
        <taxon>Sepiida</taxon>
        <taxon>Sepiina</taxon>
        <taxon>Sepiidae</taxon>
        <taxon>Acanthosepion</taxon>
    </lineage>
</organism>
<name>A0A812CBR2_ACAPH</name>
<proteinExistence type="predicted"/>
<dbReference type="Proteomes" id="UP000597762">
    <property type="component" value="Unassembled WGS sequence"/>
</dbReference>
<evidence type="ECO:0000313" key="3">
    <source>
        <dbReference type="Proteomes" id="UP000597762"/>
    </source>
</evidence>
<feature type="region of interest" description="Disordered" evidence="1">
    <location>
        <begin position="367"/>
        <end position="399"/>
    </location>
</feature>
<feature type="region of interest" description="Disordered" evidence="1">
    <location>
        <begin position="106"/>
        <end position="179"/>
    </location>
</feature>
<protein>
    <submittedName>
        <fullName evidence="2">Uncharacterized protein</fullName>
    </submittedName>
</protein>
<comment type="caution">
    <text evidence="2">The sequence shown here is derived from an EMBL/GenBank/DDBJ whole genome shotgun (WGS) entry which is preliminary data.</text>
</comment>
<dbReference type="AlphaFoldDB" id="A0A812CBR2"/>
<sequence>MQEGRNEGCMCLLQLSLSGLFVFSKDGAFKTGLEKGISLNRIYTIASKRKRPRNLMCLIEEGGNKFTVLVFRCITSDDSILLQNTLRQLWEVEYCPVVLLSKRGRATSRKSRPKSALRHRSSSHNESTHLDSEKIDPKGGHLFVQNERQRRSSRYGSPPKSSFYRRSKSQDGSQHRVHWRPVALSSIGVQSEPLEVGKYNDDDQANISIDVLKKELKSIFTEIHDIRRFLEKSTSGSSLNQADDEENHYGDVTTLPLLGSDGNDEESNGAHIAGYVTSEEGSSLELVGASELSDTDDEYIMARRSLISKPHSGYFLEKSMRYEPDYLKSDPLYGKLRKNRNNDDQFVEEAGNMGILDELSTSRRHTISMSNTQRRHQENTKNIRDSTESSGSDGLNPTIATLKRSRKDEYFYIPYRTKPIGMDYYAGVRTVIRKPIEQAYGKKDKIAFRVRSFSSSDARKKSGNK</sequence>
<gene>
    <name evidence="2" type="ORF">SPHA_33132</name>
</gene>
<accession>A0A812CBR2</accession>
<feature type="compositionally biased region" description="Polar residues" evidence="1">
    <location>
        <begin position="388"/>
        <end position="399"/>
    </location>
</feature>
<feature type="compositionally biased region" description="Basic and acidic residues" evidence="1">
    <location>
        <begin position="375"/>
        <end position="387"/>
    </location>
</feature>
<evidence type="ECO:0000313" key="2">
    <source>
        <dbReference type="EMBL" id="CAE1262288.1"/>
    </source>
</evidence>
<dbReference type="EMBL" id="CAHIKZ030001387">
    <property type="protein sequence ID" value="CAE1262288.1"/>
    <property type="molecule type" value="Genomic_DNA"/>
</dbReference>
<evidence type="ECO:0000256" key="1">
    <source>
        <dbReference type="SAM" id="MobiDB-lite"/>
    </source>
</evidence>
<reference evidence="2" key="1">
    <citation type="submission" date="2021-01" db="EMBL/GenBank/DDBJ databases">
        <authorList>
            <person name="Li R."/>
            <person name="Bekaert M."/>
        </authorList>
    </citation>
    <scope>NUCLEOTIDE SEQUENCE</scope>
    <source>
        <strain evidence="2">Farmed</strain>
    </source>
</reference>
<feature type="compositionally biased region" description="Basic and acidic residues" evidence="1">
    <location>
        <begin position="126"/>
        <end position="139"/>
    </location>
</feature>